<dbReference type="AlphaFoldDB" id="A0A3P7IJ67"/>
<dbReference type="OrthoDB" id="9970333at2759"/>
<sequence length="636" mass="72033">MRMCAAFVKLLNHANRRQRNTEETDSSSKRLKLSLSAPDDVCNGTATGYICPLCEKSRPDEEMRDSWRNRQQNPILLSCLLIENSIGVKKARKVYLETLLRKKRLCKAHYTHAGILIGNAIKQATGKFPILGLDCVSAEVWHSYFVKIVAFGAMIDKELVIQLSDVINFFADCLVMFHYSGDWETLIESNDSESQLNLSTVALTPALWEDKTTTESFEVPNDSSNFPSEVILADSSGICEPSREEMEKSGDEELCYSHKMPTQKSWNCGICNMRCSESDLSASSRNDVLMILSCFVINELMDTQLAKNAYLRITSGKNVMICKGHYVQAAATIEKEMKRFLQAHSPERTDLSTLPRSIWSDLVIRIQAYGFGIDNWIFLKGNHLEKFYYNCLSISLLKSATKSQLKQESEDCNLLFCDATTEPISTASLKECSANNNADKLENIGYQEDNHSRNRSCNLCGLIRDEDESRVGSTNPRQNLILISSLVASGITDAESGKDIFKRVLCKRKRICKQHYVEAARWIGEQVEKNWGRFPIHGLFGIPREMLSAVLERIQEYVKTFSEEEDLTAEELARFYGDCLAKYRHMNGWKDRAVQSKKETVEASYVALQNLLCETKSTESPSKISIIFPNSCHILR</sequence>
<evidence type="ECO:0000313" key="2">
    <source>
        <dbReference type="Proteomes" id="UP000270094"/>
    </source>
</evidence>
<dbReference type="EMBL" id="UYYB01001052">
    <property type="protein sequence ID" value="VDM65614.1"/>
    <property type="molecule type" value="Genomic_DNA"/>
</dbReference>
<organism evidence="1 2">
    <name type="scientific">Strongylus vulgaris</name>
    <name type="common">Blood worm</name>
    <dbReference type="NCBI Taxonomy" id="40348"/>
    <lineage>
        <taxon>Eukaryota</taxon>
        <taxon>Metazoa</taxon>
        <taxon>Ecdysozoa</taxon>
        <taxon>Nematoda</taxon>
        <taxon>Chromadorea</taxon>
        <taxon>Rhabditida</taxon>
        <taxon>Rhabditina</taxon>
        <taxon>Rhabditomorpha</taxon>
        <taxon>Strongyloidea</taxon>
        <taxon>Strongylidae</taxon>
        <taxon>Strongylus</taxon>
    </lineage>
</organism>
<protein>
    <submittedName>
        <fullName evidence="1">Uncharacterized protein</fullName>
    </submittedName>
</protein>
<reference evidence="1 2" key="1">
    <citation type="submission" date="2018-11" db="EMBL/GenBank/DDBJ databases">
        <authorList>
            <consortium name="Pathogen Informatics"/>
        </authorList>
    </citation>
    <scope>NUCLEOTIDE SEQUENCE [LARGE SCALE GENOMIC DNA]</scope>
</reference>
<evidence type="ECO:0000313" key="1">
    <source>
        <dbReference type="EMBL" id="VDM65614.1"/>
    </source>
</evidence>
<dbReference type="Proteomes" id="UP000270094">
    <property type="component" value="Unassembled WGS sequence"/>
</dbReference>
<gene>
    <name evidence="1" type="ORF">SVUK_LOCUS612</name>
</gene>
<keyword evidence="2" id="KW-1185">Reference proteome</keyword>
<accession>A0A3P7IJ67</accession>
<name>A0A3P7IJ67_STRVU</name>
<proteinExistence type="predicted"/>